<evidence type="ECO:0000256" key="5">
    <source>
        <dbReference type="ARBA" id="ARBA00023136"/>
    </source>
</evidence>
<dbReference type="Proteomes" id="UP001161325">
    <property type="component" value="Unassembled WGS sequence"/>
</dbReference>
<dbReference type="PANTHER" id="PTHR30250">
    <property type="entry name" value="PST FAMILY PREDICTED COLANIC ACID TRANSPORTER"/>
    <property type="match status" value="1"/>
</dbReference>
<name>A0AA37QEP2_9BACT</name>
<feature type="transmembrane region" description="Helical" evidence="6">
    <location>
        <begin position="380"/>
        <end position="402"/>
    </location>
</feature>
<dbReference type="InterPro" id="IPR050833">
    <property type="entry name" value="Poly_Biosynth_Transport"/>
</dbReference>
<dbReference type="RefSeq" id="WP_284351925.1">
    <property type="nucleotide sequence ID" value="NZ_BRXS01000006.1"/>
</dbReference>
<dbReference type="EMBL" id="BRXS01000006">
    <property type="protein sequence ID" value="GLC27486.1"/>
    <property type="molecule type" value="Genomic_DNA"/>
</dbReference>
<feature type="transmembrane region" description="Helical" evidence="6">
    <location>
        <begin position="317"/>
        <end position="340"/>
    </location>
</feature>
<feature type="transmembrane region" description="Helical" evidence="6">
    <location>
        <begin position="179"/>
        <end position="199"/>
    </location>
</feature>
<reference evidence="7" key="1">
    <citation type="submission" date="2022-08" db="EMBL/GenBank/DDBJ databases">
        <title>Draft genome sequencing of Roseisolibacter agri AW1220.</title>
        <authorList>
            <person name="Tobiishi Y."/>
            <person name="Tonouchi A."/>
        </authorList>
    </citation>
    <scope>NUCLEOTIDE SEQUENCE</scope>
    <source>
        <strain evidence="7">AW1220</strain>
    </source>
</reference>
<feature type="transmembrane region" description="Helical" evidence="6">
    <location>
        <begin position="408"/>
        <end position="429"/>
    </location>
</feature>
<proteinExistence type="predicted"/>
<feature type="transmembrane region" description="Helical" evidence="6">
    <location>
        <begin position="68"/>
        <end position="87"/>
    </location>
</feature>
<evidence type="ECO:0000313" key="8">
    <source>
        <dbReference type="Proteomes" id="UP001161325"/>
    </source>
</evidence>
<dbReference type="GO" id="GO:0005886">
    <property type="term" value="C:plasma membrane"/>
    <property type="evidence" value="ECO:0007669"/>
    <property type="project" value="UniProtKB-SubCell"/>
</dbReference>
<dbReference type="AlphaFoldDB" id="A0AA37QEP2"/>
<feature type="transmembrane region" description="Helical" evidence="6">
    <location>
        <begin position="137"/>
        <end position="159"/>
    </location>
</feature>
<keyword evidence="3 6" id="KW-0812">Transmembrane</keyword>
<feature type="transmembrane region" description="Helical" evidence="6">
    <location>
        <begin position="44"/>
        <end position="62"/>
    </location>
</feature>
<accession>A0AA37QEP2</accession>
<sequence length="443" mass="45205">MSLRSPIPAAVAARWQRHRPTDGETPAPHRAAWWAIARTAASRGANMAALLLVTMLTTRALGPVGRGHMAAAYGWVTLFGTLGYLSLSQVIAHRAARERPAAWVAESVGSLLAITAVATLVGWAVAASAFFVGWPPLFTAIPGPVLAVAFAGLPLLLLIESASSILIGLGRLDTLNRAVLAGAGMSVLATVVAVVVLHGGAAGGIAGLLAANVVLVYVALRAAHAAAGPFRATWAGARRLLHGGAQLHVTAVASFLSAQAGTLILSRYRPGAEVGQYHLALQLTVALQLLSSAMSTVGYAKVTELGPDAAWTVQRRLLVAAIAATTLLSVVGAIAAPLILRLVGGAAFLPAVPILRLLLLTTVGAAVSAVMASQWIARGLFLQVSATSLVCGAGAVVANLLLVPAHGAVGAAWSAVGTYALGTLVNLGLALRLELRWRRGALS</sequence>
<feature type="transmembrane region" description="Helical" evidence="6">
    <location>
        <begin position="205"/>
        <end position="224"/>
    </location>
</feature>
<evidence type="ECO:0008006" key="9">
    <source>
        <dbReference type="Google" id="ProtNLM"/>
    </source>
</evidence>
<protein>
    <recommendedName>
        <fullName evidence="9">Polysaccharide biosynthesis protein</fullName>
    </recommendedName>
</protein>
<evidence type="ECO:0000256" key="4">
    <source>
        <dbReference type="ARBA" id="ARBA00022989"/>
    </source>
</evidence>
<keyword evidence="2" id="KW-1003">Cell membrane</keyword>
<keyword evidence="4 6" id="KW-1133">Transmembrane helix</keyword>
<gene>
    <name evidence="7" type="ORF">rosag_39990</name>
</gene>
<evidence type="ECO:0000313" key="7">
    <source>
        <dbReference type="EMBL" id="GLC27486.1"/>
    </source>
</evidence>
<evidence type="ECO:0000256" key="1">
    <source>
        <dbReference type="ARBA" id="ARBA00004651"/>
    </source>
</evidence>
<evidence type="ECO:0000256" key="3">
    <source>
        <dbReference type="ARBA" id="ARBA00022692"/>
    </source>
</evidence>
<keyword evidence="5 6" id="KW-0472">Membrane</keyword>
<dbReference type="PANTHER" id="PTHR30250:SF11">
    <property type="entry name" value="O-ANTIGEN TRANSPORTER-RELATED"/>
    <property type="match status" value="1"/>
</dbReference>
<feature type="transmembrane region" description="Helical" evidence="6">
    <location>
        <begin position="108"/>
        <end position="131"/>
    </location>
</feature>
<comment type="subcellular location">
    <subcellularLocation>
        <location evidence="1">Cell membrane</location>
        <topology evidence="1">Multi-pass membrane protein</topology>
    </subcellularLocation>
</comment>
<evidence type="ECO:0000256" key="6">
    <source>
        <dbReference type="SAM" id="Phobius"/>
    </source>
</evidence>
<feature type="transmembrane region" description="Helical" evidence="6">
    <location>
        <begin position="346"/>
        <end position="368"/>
    </location>
</feature>
<organism evidence="7 8">
    <name type="scientific">Roseisolibacter agri</name>
    <dbReference type="NCBI Taxonomy" id="2014610"/>
    <lineage>
        <taxon>Bacteria</taxon>
        <taxon>Pseudomonadati</taxon>
        <taxon>Gemmatimonadota</taxon>
        <taxon>Gemmatimonadia</taxon>
        <taxon>Gemmatimonadales</taxon>
        <taxon>Gemmatimonadaceae</taxon>
        <taxon>Roseisolibacter</taxon>
    </lineage>
</organism>
<dbReference type="InterPro" id="IPR002797">
    <property type="entry name" value="Polysacc_synth"/>
</dbReference>
<keyword evidence="8" id="KW-1185">Reference proteome</keyword>
<dbReference type="Pfam" id="PF01943">
    <property type="entry name" value="Polysacc_synt"/>
    <property type="match status" value="1"/>
</dbReference>
<comment type="caution">
    <text evidence="7">The sequence shown here is derived from an EMBL/GenBank/DDBJ whole genome shotgun (WGS) entry which is preliminary data.</text>
</comment>
<evidence type="ECO:0000256" key="2">
    <source>
        <dbReference type="ARBA" id="ARBA00022475"/>
    </source>
</evidence>